<keyword evidence="9" id="KW-0564">Palmitate</keyword>
<evidence type="ECO:0000256" key="11">
    <source>
        <dbReference type="SAM" id="Phobius"/>
    </source>
</evidence>
<keyword evidence="7 11" id="KW-1133">Transmembrane helix</keyword>
<sequence>MASAHSFRQRRGPVFFRSGHTRYGALALLLVSTFSLIGCRDFGAPAFSLLGSYFPAWLACAGIGLVVAIGARVLLIFAGIDEVLPWRLFVYTCLALAVAFMSSLLF</sequence>
<dbReference type="EMBL" id="CABEEZ010000108">
    <property type="protein sequence ID" value="VTR43403.1"/>
    <property type="molecule type" value="Genomic_DNA"/>
</dbReference>
<evidence type="ECO:0000256" key="3">
    <source>
        <dbReference type="ARBA" id="ARBA00021237"/>
    </source>
</evidence>
<dbReference type="EMBL" id="LR134492">
    <property type="protein sequence ID" value="VEI72728.1"/>
    <property type="molecule type" value="Genomic_DNA"/>
</dbReference>
<comment type="subcellular location">
    <subcellularLocation>
        <location evidence="1">Membrane</location>
        <topology evidence="1">Multi-pass membrane protein</topology>
    </subcellularLocation>
</comment>
<organism evidence="12 14">
    <name type="scientific">Serratia fonticola</name>
    <dbReference type="NCBI Taxonomy" id="47917"/>
    <lineage>
        <taxon>Bacteria</taxon>
        <taxon>Pseudomonadati</taxon>
        <taxon>Pseudomonadota</taxon>
        <taxon>Gammaproteobacteria</taxon>
        <taxon>Enterobacterales</taxon>
        <taxon>Yersiniaceae</taxon>
        <taxon>Serratia</taxon>
    </lineage>
</organism>
<dbReference type="GO" id="GO:0016020">
    <property type="term" value="C:membrane"/>
    <property type="evidence" value="ECO:0007669"/>
    <property type="project" value="UniProtKB-SubCell"/>
</dbReference>
<keyword evidence="6" id="KW-0732">Signal</keyword>
<feature type="transmembrane region" description="Helical" evidence="11">
    <location>
        <begin position="55"/>
        <end position="76"/>
    </location>
</feature>
<keyword evidence="5 11" id="KW-0812">Transmembrane</keyword>
<reference evidence="12 14" key="1">
    <citation type="submission" date="2018-12" db="EMBL/GenBank/DDBJ databases">
        <authorList>
            <consortium name="Pathogen Informatics"/>
        </authorList>
    </citation>
    <scope>NUCLEOTIDE SEQUENCE [LARGE SCALE GENOMIC DNA]</scope>
    <source>
        <strain evidence="13">NCTC12965</strain>
        <strain evidence="12 14">NCTC13193</strain>
    </source>
</reference>
<evidence type="ECO:0000313" key="14">
    <source>
        <dbReference type="Proteomes" id="UP000270487"/>
    </source>
</evidence>
<dbReference type="InterPro" id="IPR031381">
    <property type="entry name" value="YtcA"/>
</dbReference>
<feature type="transmembrane region" description="Helical" evidence="11">
    <location>
        <begin position="88"/>
        <end position="105"/>
    </location>
</feature>
<keyword evidence="8 11" id="KW-0472">Membrane</keyword>
<evidence type="ECO:0000256" key="8">
    <source>
        <dbReference type="ARBA" id="ARBA00023136"/>
    </source>
</evidence>
<evidence type="ECO:0000313" key="13">
    <source>
        <dbReference type="EMBL" id="VTR43403.1"/>
    </source>
</evidence>
<comment type="similarity">
    <text evidence="2">Belongs to the YtcA family.</text>
</comment>
<dbReference type="Proteomes" id="UP000270487">
    <property type="component" value="Chromosome"/>
</dbReference>
<evidence type="ECO:0000256" key="4">
    <source>
        <dbReference type="ARBA" id="ARBA00022475"/>
    </source>
</evidence>
<dbReference type="RefSeq" id="WP_080660715.1">
    <property type="nucleotide sequence ID" value="NZ_CAMISB010000001.1"/>
</dbReference>
<protein>
    <recommendedName>
        <fullName evidence="3">Uncharacterized protein YtcA</fullName>
    </recommendedName>
</protein>
<evidence type="ECO:0000313" key="12">
    <source>
        <dbReference type="EMBL" id="VEI72728.1"/>
    </source>
</evidence>
<evidence type="ECO:0000256" key="10">
    <source>
        <dbReference type="ARBA" id="ARBA00023288"/>
    </source>
</evidence>
<dbReference type="AlphaFoldDB" id="A0A448SYJ8"/>
<dbReference type="OrthoDB" id="5958921at2"/>
<keyword evidence="10" id="KW-0449">Lipoprotein</keyword>
<name>A0A448SYJ8_SERFO</name>
<evidence type="ECO:0000256" key="9">
    <source>
        <dbReference type="ARBA" id="ARBA00023139"/>
    </source>
</evidence>
<evidence type="ECO:0000256" key="5">
    <source>
        <dbReference type="ARBA" id="ARBA00022692"/>
    </source>
</evidence>
<proteinExistence type="inferred from homology"/>
<dbReference type="Pfam" id="PF17090">
    <property type="entry name" value="Ytca"/>
    <property type="match status" value="1"/>
</dbReference>
<accession>A0A448SYJ8</accession>
<evidence type="ECO:0000256" key="1">
    <source>
        <dbReference type="ARBA" id="ARBA00004141"/>
    </source>
</evidence>
<keyword evidence="4" id="KW-1003">Cell membrane</keyword>
<evidence type="ECO:0000256" key="6">
    <source>
        <dbReference type="ARBA" id="ARBA00022729"/>
    </source>
</evidence>
<gene>
    <name evidence="13" type="ORF">NCTC12965_04951</name>
    <name evidence="12" type="ORF">NCTC13193_03791</name>
</gene>
<evidence type="ECO:0000256" key="2">
    <source>
        <dbReference type="ARBA" id="ARBA00008208"/>
    </source>
</evidence>
<evidence type="ECO:0000256" key="7">
    <source>
        <dbReference type="ARBA" id="ARBA00022989"/>
    </source>
</evidence>